<protein>
    <submittedName>
        <fullName evidence="1">Uncharacterized protein</fullName>
    </submittedName>
</protein>
<accession>A0A0D2BD03</accession>
<keyword evidence="2" id="KW-1185">Reference proteome</keyword>
<sequence>MQTCGRCSTWRSSTMSCLPFEILIWQLISTIGLPPSLTLIGRHLKDSRHQCSSKLSDVEPEPLTNHMLLRWARVPELFGLFAAELYPISKQACRCITSPRANKVASDTTSLHDHSSD</sequence>
<dbReference type="VEuPathDB" id="FungiDB:PV07_02090"/>
<dbReference type="RefSeq" id="XP_016255608.1">
    <property type="nucleotide sequence ID" value="XM_016388680.1"/>
</dbReference>
<dbReference type="AlphaFoldDB" id="A0A0D2BD03"/>
<reference evidence="1 2" key="1">
    <citation type="submission" date="2015-01" db="EMBL/GenBank/DDBJ databases">
        <title>The Genome Sequence of Cladophialophora immunda CBS83496.</title>
        <authorList>
            <consortium name="The Broad Institute Genomics Platform"/>
            <person name="Cuomo C."/>
            <person name="de Hoog S."/>
            <person name="Gorbushina A."/>
            <person name="Stielow B."/>
            <person name="Teixiera M."/>
            <person name="Abouelleil A."/>
            <person name="Chapman S.B."/>
            <person name="Priest M."/>
            <person name="Young S.K."/>
            <person name="Wortman J."/>
            <person name="Nusbaum C."/>
            <person name="Birren B."/>
        </authorList>
    </citation>
    <scope>NUCLEOTIDE SEQUENCE [LARGE SCALE GENOMIC DNA]</scope>
    <source>
        <strain evidence="1 2">CBS 83496</strain>
    </source>
</reference>
<dbReference type="Proteomes" id="UP000054466">
    <property type="component" value="Unassembled WGS sequence"/>
</dbReference>
<proteinExistence type="predicted"/>
<name>A0A0D2BD03_9EURO</name>
<dbReference type="EMBL" id="KN847040">
    <property type="protein sequence ID" value="KIW35392.1"/>
    <property type="molecule type" value="Genomic_DNA"/>
</dbReference>
<dbReference type="GeneID" id="27341284"/>
<evidence type="ECO:0000313" key="2">
    <source>
        <dbReference type="Proteomes" id="UP000054466"/>
    </source>
</evidence>
<evidence type="ECO:0000313" key="1">
    <source>
        <dbReference type="EMBL" id="KIW35392.1"/>
    </source>
</evidence>
<gene>
    <name evidence="1" type="ORF">PV07_02090</name>
</gene>
<dbReference type="HOGENOM" id="CLU_2084604_0_0_1"/>
<organism evidence="1 2">
    <name type="scientific">Cladophialophora immunda</name>
    <dbReference type="NCBI Taxonomy" id="569365"/>
    <lineage>
        <taxon>Eukaryota</taxon>
        <taxon>Fungi</taxon>
        <taxon>Dikarya</taxon>
        <taxon>Ascomycota</taxon>
        <taxon>Pezizomycotina</taxon>
        <taxon>Eurotiomycetes</taxon>
        <taxon>Chaetothyriomycetidae</taxon>
        <taxon>Chaetothyriales</taxon>
        <taxon>Herpotrichiellaceae</taxon>
        <taxon>Cladophialophora</taxon>
    </lineage>
</organism>